<evidence type="ECO:0000256" key="1">
    <source>
        <dbReference type="SAM" id="SignalP"/>
    </source>
</evidence>
<gene>
    <name evidence="3" type="primary">LOC106154729</name>
</gene>
<dbReference type="InParanoid" id="A0A1S3HI22"/>
<feature type="chain" id="PRO_5010204417" evidence="1">
    <location>
        <begin position="24"/>
        <end position="127"/>
    </location>
</feature>
<evidence type="ECO:0000313" key="2">
    <source>
        <dbReference type="Proteomes" id="UP000085678"/>
    </source>
</evidence>
<dbReference type="AlphaFoldDB" id="A0A1S3HI22"/>
<dbReference type="RefSeq" id="XP_013384639.1">
    <property type="nucleotide sequence ID" value="XM_013529185.1"/>
</dbReference>
<keyword evidence="2" id="KW-1185">Reference proteome</keyword>
<accession>A0A1S3HI22</accession>
<evidence type="ECO:0000313" key="3">
    <source>
        <dbReference type="RefSeq" id="XP_013384639.1"/>
    </source>
</evidence>
<protein>
    <submittedName>
        <fullName evidence="3">Uncharacterized protein LOC106154729</fullName>
    </submittedName>
</protein>
<feature type="signal peptide" evidence="1">
    <location>
        <begin position="1"/>
        <end position="23"/>
    </location>
</feature>
<keyword evidence="1" id="KW-0732">Signal</keyword>
<organism evidence="2 3">
    <name type="scientific">Lingula anatina</name>
    <name type="common">Brachiopod</name>
    <name type="synonym">Lingula unguis</name>
    <dbReference type="NCBI Taxonomy" id="7574"/>
    <lineage>
        <taxon>Eukaryota</taxon>
        <taxon>Metazoa</taxon>
        <taxon>Spiralia</taxon>
        <taxon>Lophotrochozoa</taxon>
        <taxon>Brachiopoda</taxon>
        <taxon>Linguliformea</taxon>
        <taxon>Lingulata</taxon>
        <taxon>Lingulida</taxon>
        <taxon>Linguloidea</taxon>
        <taxon>Lingulidae</taxon>
        <taxon>Lingula</taxon>
    </lineage>
</organism>
<dbReference type="GeneID" id="106154729"/>
<reference evidence="3" key="1">
    <citation type="submission" date="2025-08" db="UniProtKB">
        <authorList>
            <consortium name="RefSeq"/>
        </authorList>
    </citation>
    <scope>IDENTIFICATION</scope>
    <source>
        <tissue evidence="3">Gonads</tissue>
    </source>
</reference>
<dbReference type="Proteomes" id="UP000085678">
    <property type="component" value="Unplaced"/>
</dbReference>
<dbReference type="KEGG" id="lak:106154729"/>
<sequence length="127" mass="14100">MGVMAYWRFLFALCVVLICRTLANREGRAVTDFYNYRDEMAQAVCVSMTTSGAIFAVRRQCDSSQPNCADICTSVGKTCFGGQHVYDSNRRLSPDPREDIGTVGLKIYRYNDCSTLGCGPNYCCCKG</sequence>
<name>A0A1S3HI22_LINAN</name>
<proteinExistence type="predicted"/>